<dbReference type="Proteomes" id="UP001287356">
    <property type="component" value="Unassembled WGS sequence"/>
</dbReference>
<keyword evidence="3" id="KW-1185">Reference proteome</keyword>
<evidence type="ECO:0000313" key="2">
    <source>
        <dbReference type="EMBL" id="KAK3369242.1"/>
    </source>
</evidence>
<evidence type="ECO:0000313" key="3">
    <source>
        <dbReference type="Proteomes" id="UP001287356"/>
    </source>
</evidence>
<feature type="compositionally biased region" description="Polar residues" evidence="1">
    <location>
        <begin position="19"/>
        <end position="29"/>
    </location>
</feature>
<reference evidence="2" key="2">
    <citation type="submission" date="2023-06" db="EMBL/GenBank/DDBJ databases">
        <authorList>
            <consortium name="Lawrence Berkeley National Laboratory"/>
            <person name="Haridas S."/>
            <person name="Hensen N."/>
            <person name="Bonometti L."/>
            <person name="Westerberg I."/>
            <person name="Brannstrom I.O."/>
            <person name="Guillou S."/>
            <person name="Cros-Aarteil S."/>
            <person name="Calhoun S."/>
            <person name="Kuo A."/>
            <person name="Mondo S."/>
            <person name="Pangilinan J."/>
            <person name="Riley R."/>
            <person name="Labutti K."/>
            <person name="Andreopoulos B."/>
            <person name="Lipzen A."/>
            <person name="Chen C."/>
            <person name="Yanf M."/>
            <person name="Daum C."/>
            <person name="Ng V."/>
            <person name="Clum A."/>
            <person name="Steindorff A."/>
            <person name="Ohm R."/>
            <person name="Martin F."/>
            <person name="Silar P."/>
            <person name="Natvig D."/>
            <person name="Lalanne C."/>
            <person name="Gautier V."/>
            <person name="Ament-Velasquez S.L."/>
            <person name="Kruys A."/>
            <person name="Hutchinson M.I."/>
            <person name="Powell A.J."/>
            <person name="Barry K."/>
            <person name="Miller A.N."/>
            <person name="Grigoriev I.V."/>
            <person name="Debuchy R."/>
            <person name="Gladieux P."/>
            <person name="Thoren M.H."/>
            <person name="Johannesson H."/>
        </authorList>
    </citation>
    <scope>NUCLEOTIDE SEQUENCE</scope>
    <source>
        <strain evidence="2">CBS 958.72</strain>
    </source>
</reference>
<name>A0AAE0K406_9PEZI</name>
<feature type="region of interest" description="Disordered" evidence="1">
    <location>
        <begin position="88"/>
        <end position="107"/>
    </location>
</feature>
<dbReference type="AlphaFoldDB" id="A0AAE0K406"/>
<reference evidence="2" key="1">
    <citation type="journal article" date="2023" name="Mol. Phylogenet. Evol.">
        <title>Genome-scale phylogeny and comparative genomics of the fungal order Sordariales.</title>
        <authorList>
            <person name="Hensen N."/>
            <person name="Bonometti L."/>
            <person name="Westerberg I."/>
            <person name="Brannstrom I.O."/>
            <person name="Guillou S."/>
            <person name="Cros-Aarteil S."/>
            <person name="Calhoun S."/>
            <person name="Haridas S."/>
            <person name="Kuo A."/>
            <person name="Mondo S."/>
            <person name="Pangilinan J."/>
            <person name="Riley R."/>
            <person name="LaButti K."/>
            <person name="Andreopoulos B."/>
            <person name="Lipzen A."/>
            <person name="Chen C."/>
            <person name="Yan M."/>
            <person name="Daum C."/>
            <person name="Ng V."/>
            <person name="Clum A."/>
            <person name="Steindorff A."/>
            <person name="Ohm R.A."/>
            <person name="Martin F."/>
            <person name="Silar P."/>
            <person name="Natvig D.O."/>
            <person name="Lalanne C."/>
            <person name="Gautier V."/>
            <person name="Ament-Velasquez S.L."/>
            <person name="Kruys A."/>
            <person name="Hutchinson M.I."/>
            <person name="Powell A.J."/>
            <person name="Barry K."/>
            <person name="Miller A.N."/>
            <person name="Grigoriev I.V."/>
            <person name="Debuchy R."/>
            <person name="Gladieux P."/>
            <person name="Hiltunen Thoren M."/>
            <person name="Johannesson H."/>
        </authorList>
    </citation>
    <scope>NUCLEOTIDE SEQUENCE</scope>
    <source>
        <strain evidence="2">CBS 958.72</strain>
    </source>
</reference>
<sequence length="351" mass="39057">MATVLPKDGELQGPPTEPLNCTQGPTQALASGPLRRLPSESPPPRVLSINAIMRQHPRARLYVRPALWTAQHLQLLDCHFIIAAQERRPKKETEKRDASTVPPPRRRSLHAANLTSRLQSASDVAAQTLAIVNLLDACDIYMFLLSGDGCGMRIPYMRTELSIYFNGRIADTLLTDGMFTCNGDIPVLACVNLDTARWMRDMTVNGRSPRQPNDPVSRIRQKKLDRLTPPIEAEDPYLVAVLIALAQEQRRQRPRAAKLSDSQTPRTASNAAEGLVTEEPFRVCVIGVPAQTPKELHIYSSTIPASFLDRFDHPAQSFPSCPVQISYLSIPLTSPKRLVYTLRKMVQKGNN</sequence>
<feature type="region of interest" description="Disordered" evidence="1">
    <location>
        <begin position="1"/>
        <end position="44"/>
    </location>
</feature>
<comment type="caution">
    <text evidence="2">The sequence shown here is derived from an EMBL/GenBank/DDBJ whole genome shotgun (WGS) entry which is preliminary data.</text>
</comment>
<gene>
    <name evidence="2" type="ORF">B0T24DRAFT_357233</name>
</gene>
<protein>
    <submittedName>
        <fullName evidence="2">Uncharacterized protein</fullName>
    </submittedName>
</protein>
<evidence type="ECO:0000256" key="1">
    <source>
        <dbReference type="SAM" id="MobiDB-lite"/>
    </source>
</evidence>
<feature type="region of interest" description="Disordered" evidence="1">
    <location>
        <begin position="253"/>
        <end position="272"/>
    </location>
</feature>
<organism evidence="2 3">
    <name type="scientific">Lasiosphaeria ovina</name>
    <dbReference type="NCBI Taxonomy" id="92902"/>
    <lineage>
        <taxon>Eukaryota</taxon>
        <taxon>Fungi</taxon>
        <taxon>Dikarya</taxon>
        <taxon>Ascomycota</taxon>
        <taxon>Pezizomycotina</taxon>
        <taxon>Sordariomycetes</taxon>
        <taxon>Sordariomycetidae</taxon>
        <taxon>Sordariales</taxon>
        <taxon>Lasiosphaeriaceae</taxon>
        <taxon>Lasiosphaeria</taxon>
    </lineage>
</organism>
<dbReference type="EMBL" id="JAULSN010000006">
    <property type="protein sequence ID" value="KAK3369242.1"/>
    <property type="molecule type" value="Genomic_DNA"/>
</dbReference>
<feature type="compositionally biased region" description="Basic and acidic residues" evidence="1">
    <location>
        <begin position="88"/>
        <end position="98"/>
    </location>
</feature>
<proteinExistence type="predicted"/>
<accession>A0AAE0K406</accession>
<feature type="compositionally biased region" description="Polar residues" evidence="1">
    <location>
        <begin position="260"/>
        <end position="270"/>
    </location>
</feature>